<dbReference type="RefSeq" id="WP_205106182.1">
    <property type="nucleotide sequence ID" value="NZ_BAAAHT010000001.1"/>
</dbReference>
<accession>A0ABS2L0X7</accession>
<feature type="domain" description="Dienelactone hydrolase" evidence="1">
    <location>
        <begin position="21"/>
        <end position="223"/>
    </location>
</feature>
<dbReference type="InterPro" id="IPR002925">
    <property type="entry name" value="Dienelactn_hydro"/>
</dbReference>
<dbReference type="EC" id="3.1.1.45" evidence="2"/>
<dbReference type="PANTHER" id="PTHR46623">
    <property type="entry name" value="CARBOXYMETHYLENEBUTENOLIDASE-RELATED"/>
    <property type="match status" value="1"/>
</dbReference>
<keyword evidence="2" id="KW-0378">Hydrolase</keyword>
<dbReference type="GO" id="GO:0008806">
    <property type="term" value="F:carboxymethylenebutenolidase activity"/>
    <property type="evidence" value="ECO:0007669"/>
    <property type="project" value="UniProtKB-EC"/>
</dbReference>
<keyword evidence="3" id="KW-1185">Reference proteome</keyword>
<name>A0ABS2L0X7_9MICO</name>
<sequence length="227" mass="24340">MAEFITIPSPGWPLEFGTEGNPSVVLVHDRYGRLPYLESYATALASRGLFVTVPDLFNGVATIDDSGADELSRDLDLGFALGALDDAVEIGRARALARDLRSDKDSDVSKVGLIGFELGGWVGLRLAQSGNLDAIAVYSAGLGDDEAGIIPCPVLLNYSERGRWGTGDEPDRFVSRLKEMGTPVTRHTYAATSDIFANATLIERLDKNAAALAFARTTSFLQEQLGD</sequence>
<dbReference type="InterPro" id="IPR029058">
    <property type="entry name" value="AB_hydrolase_fold"/>
</dbReference>
<dbReference type="PANTHER" id="PTHR46623:SF7">
    <property type="entry name" value="CARBOXYMETHYLENEBUTENOLIDASE"/>
    <property type="match status" value="1"/>
</dbReference>
<dbReference type="InterPro" id="IPR051049">
    <property type="entry name" value="Dienelactone_hydrolase-like"/>
</dbReference>
<evidence type="ECO:0000313" key="3">
    <source>
        <dbReference type="Proteomes" id="UP000776164"/>
    </source>
</evidence>
<reference evidence="2 3" key="1">
    <citation type="submission" date="2021-01" db="EMBL/GenBank/DDBJ databases">
        <title>Sequencing the genomes of 1000 actinobacteria strains.</title>
        <authorList>
            <person name="Klenk H.-P."/>
        </authorList>
    </citation>
    <scope>NUCLEOTIDE SEQUENCE [LARGE SCALE GENOMIC DNA]</scope>
    <source>
        <strain evidence="2 3">DSM 13057</strain>
    </source>
</reference>
<comment type="caution">
    <text evidence="2">The sequence shown here is derived from an EMBL/GenBank/DDBJ whole genome shotgun (WGS) entry which is preliminary data.</text>
</comment>
<dbReference type="Gene3D" id="3.40.50.1820">
    <property type="entry name" value="alpha/beta hydrolase"/>
    <property type="match status" value="1"/>
</dbReference>
<evidence type="ECO:0000259" key="1">
    <source>
        <dbReference type="Pfam" id="PF01738"/>
    </source>
</evidence>
<proteinExistence type="predicted"/>
<evidence type="ECO:0000313" key="2">
    <source>
        <dbReference type="EMBL" id="MBM7470420.1"/>
    </source>
</evidence>
<organism evidence="2 3">
    <name type="scientific">Subtercola frigoramans</name>
    <dbReference type="NCBI Taxonomy" id="120298"/>
    <lineage>
        <taxon>Bacteria</taxon>
        <taxon>Bacillati</taxon>
        <taxon>Actinomycetota</taxon>
        <taxon>Actinomycetes</taxon>
        <taxon>Micrococcales</taxon>
        <taxon>Microbacteriaceae</taxon>
        <taxon>Subtercola</taxon>
    </lineage>
</organism>
<protein>
    <submittedName>
        <fullName evidence="2">Carboxymethylenebutenolidase</fullName>
        <ecNumber evidence="2">3.1.1.45</ecNumber>
    </submittedName>
</protein>
<dbReference type="Pfam" id="PF01738">
    <property type="entry name" value="DLH"/>
    <property type="match status" value="1"/>
</dbReference>
<dbReference type="EMBL" id="JAFBBU010000001">
    <property type="protein sequence ID" value="MBM7470420.1"/>
    <property type="molecule type" value="Genomic_DNA"/>
</dbReference>
<dbReference type="Proteomes" id="UP000776164">
    <property type="component" value="Unassembled WGS sequence"/>
</dbReference>
<dbReference type="SUPFAM" id="SSF53474">
    <property type="entry name" value="alpha/beta-Hydrolases"/>
    <property type="match status" value="1"/>
</dbReference>
<gene>
    <name evidence="2" type="ORF">JOE66_000054</name>
</gene>